<evidence type="ECO:0000313" key="4">
    <source>
        <dbReference type="Proteomes" id="UP000713479"/>
    </source>
</evidence>
<dbReference type="GO" id="GO:0016787">
    <property type="term" value="F:hydrolase activity"/>
    <property type="evidence" value="ECO:0007669"/>
    <property type="project" value="UniProtKB-KW"/>
</dbReference>
<dbReference type="PANTHER" id="PTHR43736">
    <property type="entry name" value="ADP-RIBOSE PYROPHOSPHATASE"/>
    <property type="match status" value="1"/>
</dbReference>
<dbReference type="Pfam" id="PF00293">
    <property type="entry name" value="NUDIX"/>
    <property type="match status" value="1"/>
</dbReference>
<dbReference type="PROSITE" id="PS51462">
    <property type="entry name" value="NUDIX"/>
    <property type="match status" value="1"/>
</dbReference>
<evidence type="ECO:0000259" key="2">
    <source>
        <dbReference type="PROSITE" id="PS51462"/>
    </source>
</evidence>
<gene>
    <name evidence="3" type="ORF">E7Z74_00925</name>
</gene>
<dbReference type="InterPro" id="IPR000086">
    <property type="entry name" value="NUDIX_hydrolase_dom"/>
</dbReference>
<dbReference type="Gene3D" id="3.90.79.10">
    <property type="entry name" value="Nucleoside Triphosphate Pyrophosphohydrolase"/>
    <property type="match status" value="1"/>
</dbReference>
<accession>A0A8T3VEY1</accession>
<dbReference type="Proteomes" id="UP000713479">
    <property type="component" value="Unassembled WGS sequence"/>
</dbReference>
<evidence type="ECO:0000256" key="1">
    <source>
        <dbReference type="ARBA" id="ARBA00022801"/>
    </source>
</evidence>
<dbReference type="CDD" id="cd18873">
    <property type="entry name" value="NUDIX_NadM_like"/>
    <property type="match status" value="1"/>
</dbReference>
<name>A0A8T3VEY1_9EURY</name>
<feature type="domain" description="Nudix hydrolase" evidence="2">
    <location>
        <begin position="6"/>
        <end position="136"/>
    </location>
</feature>
<comment type="caution">
    <text evidence="3">The sequence shown here is derived from an EMBL/GenBank/DDBJ whole genome shotgun (WGS) entry which is preliminary data.</text>
</comment>
<dbReference type="InterPro" id="IPR015797">
    <property type="entry name" value="NUDIX_hydrolase-like_dom_sf"/>
</dbReference>
<proteinExistence type="predicted"/>
<dbReference type="PANTHER" id="PTHR43736:SF1">
    <property type="entry name" value="DIHYDRONEOPTERIN TRIPHOSPHATE DIPHOSPHATASE"/>
    <property type="match status" value="1"/>
</dbReference>
<keyword evidence="1 3" id="KW-0378">Hydrolase</keyword>
<dbReference type="InterPro" id="IPR020476">
    <property type="entry name" value="Nudix_hydrolase"/>
</dbReference>
<evidence type="ECO:0000313" key="3">
    <source>
        <dbReference type="EMBL" id="MBE6509823.1"/>
    </source>
</evidence>
<organism evidence="3 4">
    <name type="scientific">Methanobrevibacter millerae</name>
    <dbReference type="NCBI Taxonomy" id="230361"/>
    <lineage>
        <taxon>Archaea</taxon>
        <taxon>Methanobacteriati</taxon>
        <taxon>Methanobacteriota</taxon>
        <taxon>Methanomada group</taxon>
        <taxon>Methanobacteria</taxon>
        <taxon>Methanobacteriales</taxon>
        <taxon>Methanobacteriaceae</taxon>
        <taxon>Methanobrevibacter</taxon>
    </lineage>
</organism>
<dbReference type="AlphaFoldDB" id="A0A8T3VEY1"/>
<dbReference type="SUPFAM" id="SSF55811">
    <property type="entry name" value="Nudix"/>
    <property type="match status" value="1"/>
</dbReference>
<reference evidence="3" key="1">
    <citation type="submission" date="2019-04" db="EMBL/GenBank/DDBJ databases">
        <title>Evolution of Biomass-Degrading Anaerobic Consortia Revealed by Metagenomics.</title>
        <authorList>
            <person name="Peng X."/>
        </authorList>
    </citation>
    <scope>NUCLEOTIDE SEQUENCE</scope>
    <source>
        <strain evidence="3">SIG13</strain>
    </source>
</reference>
<protein>
    <submittedName>
        <fullName evidence="3">NUDIX hydrolase</fullName>
    </submittedName>
</protein>
<dbReference type="PRINTS" id="PR00502">
    <property type="entry name" value="NUDIXFAMILY"/>
</dbReference>
<dbReference type="EMBL" id="SUTF01000001">
    <property type="protein sequence ID" value="MBE6509823.1"/>
    <property type="molecule type" value="Genomic_DNA"/>
</dbReference>
<sequence>MGKYKNPSVTTDIFIFDENENFILIKRKNDPYKDYWALPGGFVDYNECVEDAAVREALEETSINVELIKLVGVYSDPERDPRRHTISITYAAKGNMEDMKAADDACDINIFTRKDLEKINLAFDHEKIINDCLNSISR</sequence>